<dbReference type="Pfam" id="PF14020">
    <property type="entry name" value="DUF4236"/>
    <property type="match status" value="1"/>
</dbReference>
<evidence type="ECO:0000256" key="1">
    <source>
        <dbReference type="SAM" id="MobiDB-lite"/>
    </source>
</evidence>
<proteinExistence type="predicted"/>
<dbReference type="EMBL" id="FTOA01000003">
    <property type="protein sequence ID" value="SIS71227.1"/>
    <property type="molecule type" value="Genomic_DNA"/>
</dbReference>
<dbReference type="InterPro" id="IPR025330">
    <property type="entry name" value="DUF4236"/>
</dbReference>
<evidence type="ECO:0000313" key="3">
    <source>
        <dbReference type="EMBL" id="SIS71227.1"/>
    </source>
</evidence>
<sequence>MGVRFQKRVQVFPGVRLNFSRSGVSATLGMQGANVTVGKDGVHANLGLPGSGVSWREKIVSFPPGAVDPQSPARWPEGQGSNTPADSLPEIASAPLEQIASAGLAELRRLIFEAGAQRRGLKASLGEQRHLLKKAEVELAQARQWWRKIFLGPKIPLLEERVERFQTDVRELEQALSASAIDLDLDLEPAVLDAFVALARAFEDLRTSSRIWDITRQRDDGRPDSQDLQRRPVHFSFADSALLKCQMRAMMFGNANGSDMHLYPMFVLMRAQGDDFALIDPRDIVISYEAVSFVEDQPVPSDSRVVGEGWEKVTKTGERDRRFGRNRTLPTVLYGALSVYSRAGLNERWLVSNASFAERFARAWAAYQRVLPPLEGQGYFGNGAEL</sequence>
<dbReference type="OrthoDB" id="9806903at2"/>
<dbReference type="AlphaFoldDB" id="A0A1N7LBQ1"/>
<feature type="region of interest" description="Disordered" evidence="1">
    <location>
        <begin position="65"/>
        <end position="87"/>
    </location>
</feature>
<dbReference type="Proteomes" id="UP000185678">
    <property type="component" value="Unassembled WGS sequence"/>
</dbReference>
<feature type="domain" description="DUF4236" evidence="2">
    <location>
        <begin position="4"/>
        <end position="56"/>
    </location>
</feature>
<keyword evidence="4" id="KW-1185">Reference proteome</keyword>
<reference evidence="3 4" key="1">
    <citation type="submission" date="2017-01" db="EMBL/GenBank/DDBJ databases">
        <authorList>
            <person name="Mah S.A."/>
            <person name="Swanson W.J."/>
            <person name="Moy G.W."/>
            <person name="Vacquier V.D."/>
        </authorList>
    </citation>
    <scope>NUCLEOTIDE SEQUENCE [LARGE SCALE GENOMIC DNA]</scope>
    <source>
        <strain evidence="3 4">DSM 11589</strain>
    </source>
</reference>
<organism evidence="3 4">
    <name type="scientific">Insolitispirillum peregrinum</name>
    <dbReference type="NCBI Taxonomy" id="80876"/>
    <lineage>
        <taxon>Bacteria</taxon>
        <taxon>Pseudomonadati</taxon>
        <taxon>Pseudomonadota</taxon>
        <taxon>Alphaproteobacteria</taxon>
        <taxon>Rhodospirillales</taxon>
        <taxon>Novispirillaceae</taxon>
        <taxon>Insolitispirillum</taxon>
    </lineage>
</organism>
<evidence type="ECO:0000313" key="4">
    <source>
        <dbReference type="Proteomes" id="UP000185678"/>
    </source>
</evidence>
<gene>
    <name evidence="3" type="ORF">SAMN05421779_103228</name>
</gene>
<evidence type="ECO:0000259" key="2">
    <source>
        <dbReference type="Pfam" id="PF14020"/>
    </source>
</evidence>
<dbReference type="STRING" id="80876.SAMN05421779_103228"/>
<protein>
    <recommendedName>
        <fullName evidence="2">DUF4236 domain-containing protein</fullName>
    </recommendedName>
</protein>
<name>A0A1N7LBQ1_9PROT</name>
<accession>A0A1N7LBQ1</accession>